<organism evidence="8 9">
    <name type="scientific">Aliterella atlantica CENA595</name>
    <dbReference type="NCBI Taxonomy" id="1618023"/>
    <lineage>
        <taxon>Bacteria</taxon>
        <taxon>Bacillati</taxon>
        <taxon>Cyanobacteriota</taxon>
        <taxon>Cyanophyceae</taxon>
        <taxon>Chroococcidiopsidales</taxon>
        <taxon>Aliterellaceae</taxon>
        <taxon>Aliterella</taxon>
    </lineage>
</organism>
<feature type="coiled-coil region" evidence="3">
    <location>
        <begin position="142"/>
        <end position="187"/>
    </location>
</feature>
<dbReference type="Proteomes" id="UP000032452">
    <property type="component" value="Unassembled WGS sequence"/>
</dbReference>
<dbReference type="SUPFAM" id="SSF51230">
    <property type="entry name" value="Single hybrid motif"/>
    <property type="match status" value="1"/>
</dbReference>
<keyword evidence="5" id="KW-1133">Transmembrane helix</keyword>
<keyword evidence="5" id="KW-0472">Membrane</keyword>
<feature type="compositionally biased region" description="Polar residues" evidence="4">
    <location>
        <begin position="568"/>
        <end position="577"/>
    </location>
</feature>
<feature type="transmembrane region" description="Helical" evidence="5">
    <location>
        <begin position="486"/>
        <end position="509"/>
    </location>
</feature>
<dbReference type="Gene3D" id="2.40.420.20">
    <property type="match status" value="1"/>
</dbReference>
<dbReference type="GO" id="GO:0030313">
    <property type="term" value="C:cell envelope"/>
    <property type="evidence" value="ECO:0007669"/>
    <property type="project" value="TreeGrafter"/>
</dbReference>
<evidence type="ECO:0000256" key="5">
    <source>
        <dbReference type="SAM" id="Phobius"/>
    </source>
</evidence>
<feature type="domain" description="CusB-like beta-barrel" evidence="6">
    <location>
        <begin position="313"/>
        <end position="383"/>
    </location>
</feature>
<reference evidence="8 9" key="1">
    <citation type="submission" date="2015-02" db="EMBL/GenBank/DDBJ databases">
        <title>Draft genome of a novel marine cyanobacterium (Chroococcales) isolated from South Atlantic Ocean.</title>
        <authorList>
            <person name="Rigonato J."/>
            <person name="Alvarenga D.O."/>
            <person name="Branco L.H."/>
            <person name="Varani A.M."/>
            <person name="Brandini F.P."/>
            <person name="Fiore M.F."/>
        </authorList>
    </citation>
    <scope>NUCLEOTIDE SEQUENCE [LARGE SCALE GENOMIC DNA]</scope>
    <source>
        <strain evidence="8 9">CENA595</strain>
    </source>
</reference>
<dbReference type="RefSeq" id="WP_045056509.1">
    <property type="nucleotide sequence ID" value="NZ_CAWMDP010000024.1"/>
</dbReference>
<evidence type="ECO:0000256" key="3">
    <source>
        <dbReference type="SAM" id="Coils"/>
    </source>
</evidence>
<dbReference type="STRING" id="1618023.UH38_20285"/>
<feature type="domain" description="CzcB-like C-terminal circularly permuted SH3-like" evidence="7">
    <location>
        <begin position="394"/>
        <end position="447"/>
    </location>
</feature>
<protein>
    <submittedName>
        <fullName evidence="8">RND transporter</fullName>
    </submittedName>
</protein>
<gene>
    <name evidence="8" type="ORF">UH38_20285</name>
</gene>
<feature type="region of interest" description="Disordered" evidence="4">
    <location>
        <begin position="529"/>
        <end position="577"/>
    </location>
</feature>
<evidence type="ECO:0000256" key="2">
    <source>
        <dbReference type="ARBA" id="ARBA00022448"/>
    </source>
</evidence>
<evidence type="ECO:0000259" key="7">
    <source>
        <dbReference type="Pfam" id="PF25975"/>
    </source>
</evidence>
<proteinExistence type="inferred from homology"/>
<evidence type="ECO:0000313" key="8">
    <source>
        <dbReference type="EMBL" id="KJH70082.1"/>
    </source>
</evidence>
<dbReference type="Gene3D" id="2.40.30.170">
    <property type="match status" value="1"/>
</dbReference>
<feature type="coiled-coil region" evidence="3">
    <location>
        <begin position="212"/>
        <end position="248"/>
    </location>
</feature>
<feature type="compositionally biased region" description="Basic and acidic residues" evidence="4">
    <location>
        <begin position="460"/>
        <end position="472"/>
    </location>
</feature>
<keyword evidence="3" id="KW-0175">Coiled coil</keyword>
<dbReference type="PATRIC" id="fig|1618023.3.peg.2105"/>
<feature type="compositionally biased region" description="Basic and acidic residues" evidence="4">
    <location>
        <begin position="553"/>
        <end position="567"/>
    </location>
</feature>
<evidence type="ECO:0000259" key="6">
    <source>
        <dbReference type="Pfam" id="PF25954"/>
    </source>
</evidence>
<comment type="caution">
    <text evidence="8">The sequence shown here is derived from an EMBL/GenBank/DDBJ whole genome shotgun (WGS) entry which is preliminary data.</text>
</comment>
<dbReference type="Pfam" id="PF25975">
    <property type="entry name" value="CzcB_C"/>
    <property type="match status" value="1"/>
</dbReference>
<sequence length="577" mass="61721">MSQKSGSSQLPVALVKVSGTLLSVILLATPFSVLAHGGHGNEFQGGSSATNTPGSIQVDAQTAKRLGIKVEPVNRQRLATGINTTGQIETLPNKQAEVTAPIPGIVTELLVEPGTYVKANQPVAVLAAPELVELGVASQEKKAEGQADLQQAQVDLRLAQQNYQRYIQIATAEIAEAQSQLAFAQERYDKDRILATEGALPRRQALESQTQLAQAKAEFTAANSRREVIEAQAQVKRAQSAVEVARSRIRLSDTAYQTRLAQLGNRANAKGLVTVTSPISGRIADREVTLGQSFQDAGGKLMTIVNDSQVLATADIYEKDLNLVKIGQRVNVKIASLPNQTYSGIITVVGSVVEGETRVVPVKAELNNSNGRLKPGMFAQLEVLTNQTSKDILVIPSSAIVKANGKQLVYIQNGNGYQTTEITLGQTSGDLVEVKSGLFEGDSIVTQRAPQLYAQSLRGGSEHQEAETEAKEAPPPATANSYSRPWWLLGAIGGTTLGTTAFIAGTFWANRRSKSKAIPASIGSVYPVEDSPHSLTKTSERISIPESHLGANSRDKVSSVDDNHQVRSQEAQVRNQK</sequence>
<dbReference type="InterPro" id="IPR011053">
    <property type="entry name" value="Single_hybrid_motif"/>
</dbReference>
<dbReference type="PANTHER" id="PTHR30097:SF4">
    <property type="entry name" value="SLR6042 PROTEIN"/>
    <property type="match status" value="1"/>
</dbReference>
<dbReference type="InterPro" id="IPR058649">
    <property type="entry name" value="CzcB_C"/>
</dbReference>
<dbReference type="InterPro" id="IPR058792">
    <property type="entry name" value="Beta-barrel_RND_2"/>
</dbReference>
<keyword evidence="2" id="KW-0813">Transport</keyword>
<accession>A0A0D8ZP02</accession>
<dbReference type="PRINTS" id="PR01490">
    <property type="entry name" value="RTXTOXIND"/>
</dbReference>
<dbReference type="AlphaFoldDB" id="A0A0D8ZP02"/>
<name>A0A0D8ZP02_9CYAN</name>
<dbReference type="InterPro" id="IPR051909">
    <property type="entry name" value="MFP_Cation_Efflux"/>
</dbReference>
<dbReference type="OrthoDB" id="9806939at2"/>
<dbReference type="PANTHER" id="PTHR30097">
    <property type="entry name" value="CATION EFFLUX SYSTEM PROTEIN CUSB"/>
    <property type="match status" value="1"/>
</dbReference>
<dbReference type="SUPFAM" id="SSF111369">
    <property type="entry name" value="HlyD-like secretion proteins"/>
    <property type="match status" value="1"/>
</dbReference>
<evidence type="ECO:0000256" key="1">
    <source>
        <dbReference type="ARBA" id="ARBA00009477"/>
    </source>
</evidence>
<dbReference type="Pfam" id="PF25954">
    <property type="entry name" value="Beta-barrel_RND_2"/>
    <property type="match status" value="1"/>
</dbReference>
<feature type="region of interest" description="Disordered" evidence="4">
    <location>
        <begin position="457"/>
        <end position="480"/>
    </location>
</feature>
<dbReference type="Gene3D" id="2.40.50.100">
    <property type="match status" value="1"/>
</dbReference>
<comment type="similarity">
    <text evidence="1">Belongs to the membrane fusion protein (MFP) (TC 8.A.1) family.</text>
</comment>
<dbReference type="EMBL" id="JYON01000028">
    <property type="protein sequence ID" value="KJH70082.1"/>
    <property type="molecule type" value="Genomic_DNA"/>
</dbReference>
<dbReference type="GO" id="GO:0015679">
    <property type="term" value="P:plasma membrane copper ion transport"/>
    <property type="evidence" value="ECO:0007669"/>
    <property type="project" value="TreeGrafter"/>
</dbReference>
<evidence type="ECO:0000256" key="4">
    <source>
        <dbReference type="SAM" id="MobiDB-lite"/>
    </source>
</evidence>
<dbReference type="NCBIfam" id="TIGR01730">
    <property type="entry name" value="RND_mfp"/>
    <property type="match status" value="1"/>
</dbReference>
<dbReference type="InterPro" id="IPR006143">
    <property type="entry name" value="RND_pump_MFP"/>
</dbReference>
<evidence type="ECO:0000313" key="9">
    <source>
        <dbReference type="Proteomes" id="UP000032452"/>
    </source>
</evidence>
<dbReference type="GO" id="GO:0060003">
    <property type="term" value="P:copper ion export"/>
    <property type="evidence" value="ECO:0007669"/>
    <property type="project" value="TreeGrafter"/>
</dbReference>
<dbReference type="FunFam" id="2.40.30.170:FF:000010">
    <property type="entry name" value="Efflux RND transporter periplasmic adaptor subunit"/>
    <property type="match status" value="1"/>
</dbReference>
<keyword evidence="5" id="KW-0812">Transmembrane</keyword>
<dbReference type="GO" id="GO:0016020">
    <property type="term" value="C:membrane"/>
    <property type="evidence" value="ECO:0007669"/>
    <property type="project" value="InterPro"/>
</dbReference>
<keyword evidence="9" id="KW-1185">Reference proteome</keyword>
<dbReference type="GO" id="GO:0022857">
    <property type="term" value="F:transmembrane transporter activity"/>
    <property type="evidence" value="ECO:0007669"/>
    <property type="project" value="InterPro"/>
</dbReference>